<evidence type="ECO:0000313" key="2">
    <source>
        <dbReference type="EMBL" id="OAH61037.1"/>
    </source>
</evidence>
<protein>
    <submittedName>
        <fullName evidence="2">Uncharacterized protein</fullName>
    </submittedName>
</protein>
<keyword evidence="1" id="KW-0732">Signal</keyword>
<proteinExistence type="predicted"/>
<comment type="caution">
    <text evidence="2">The sequence shown here is derived from an EMBL/GenBank/DDBJ whole genome shotgun (WGS) entry which is preliminary data.</text>
</comment>
<gene>
    <name evidence="2" type="ORF">AWH49_14085</name>
</gene>
<dbReference type="RefSeq" id="WP_063965644.1">
    <property type="nucleotide sequence ID" value="NZ_JBCNAN010000082.1"/>
</dbReference>
<evidence type="ECO:0000256" key="1">
    <source>
        <dbReference type="SAM" id="SignalP"/>
    </source>
</evidence>
<dbReference type="EMBL" id="LQWY01000024">
    <property type="protein sequence ID" value="OAH61037.1"/>
    <property type="molecule type" value="Genomic_DNA"/>
</dbReference>
<dbReference type="AlphaFoldDB" id="A0A177L6R5"/>
<dbReference type="Proteomes" id="UP000076935">
    <property type="component" value="Unassembled WGS sequence"/>
</dbReference>
<feature type="signal peptide" evidence="1">
    <location>
        <begin position="1"/>
        <end position="22"/>
    </location>
</feature>
<organism evidence="2 3">
    <name type="scientific">Domibacillus aminovorans</name>
    <dbReference type="NCBI Taxonomy" id="29332"/>
    <lineage>
        <taxon>Bacteria</taxon>
        <taxon>Bacillati</taxon>
        <taxon>Bacillota</taxon>
        <taxon>Bacilli</taxon>
        <taxon>Bacillales</taxon>
        <taxon>Bacillaceae</taxon>
        <taxon>Domibacillus</taxon>
    </lineage>
</organism>
<evidence type="ECO:0000313" key="3">
    <source>
        <dbReference type="Proteomes" id="UP000076935"/>
    </source>
</evidence>
<keyword evidence="3" id="KW-1185">Reference proteome</keyword>
<sequence length="153" mass="17723">MKKLFTSFVFSFLLFVPMFVSAKEKPQWEVPPEIYSILKEKAGFTVYIHTNKPVDFTNLRLTFREVYKQTPNYILGRSYYSEDTLLITKDGFFAGFTSKEKGAAINPENGSNLWRLVQNSAFDDAWNKDNQSGYFHFAQTKATDLTSTSFPYF</sequence>
<reference evidence="2 3" key="1">
    <citation type="submission" date="2016-01" db="EMBL/GenBank/DDBJ databases">
        <title>Investigation of taxonomic status of Bacillus aminovorans.</title>
        <authorList>
            <person name="Verma A."/>
            <person name="Pal Y."/>
            <person name="Krishnamurthi S."/>
        </authorList>
    </citation>
    <scope>NUCLEOTIDE SEQUENCE [LARGE SCALE GENOMIC DNA]</scope>
    <source>
        <strain evidence="2 3">DSM 1314</strain>
    </source>
</reference>
<name>A0A177L6R5_9BACI</name>
<feature type="chain" id="PRO_5008066662" evidence="1">
    <location>
        <begin position="23"/>
        <end position="153"/>
    </location>
</feature>
<accession>A0A177L6R5</accession>